<name>A0A1Y3Z031_9BACE</name>
<evidence type="ECO:0000313" key="9">
    <source>
        <dbReference type="Proteomes" id="UP000195386"/>
    </source>
</evidence>
<feature type="transmembrane region" description="Helical" evidence="7">
    <location>
        <begin position="79"/>
        <end position="97"/>
    </location>
</feature>
<feature type="transmembrane region" description="Helical" evidence="7">
    <location>
        <begin position="357"/>
        <end position="376"/>
    </location>
</feature>
<dbReference type="GO" id="GO:0005886">
    <property type="term" value="C:plasma membrane"/>
    <property type="evidence" value="ECO:0007669"/>
    <property type="project" value="UniProtKB-SubCell"/>
</dbReference>
<evidence type="ECO:0000313" key="8">
    <source>
        <dbReference type="EMBL" id="OUN99910.1"/>
    </source>
</evidence>
<evidence type="ECO:0000256" key="3">
    <source>
        <dbReference type="ARBA" id="ARBA00022475"/>
    </source>
</evidence>
<feature type="transmembrane region" description="Helical" evidence="7">
    <location>
        <begin position="41"/>
        <end position="67"/>
    </location>
</feature>
<evidence type="ECO:0000256" key="7">
    <source>
        <dbReference type="SAM" id="Phobius"/>
    </source>
</evidence>
<protein>
    <submittedName>
        <fullName evidence="8">Lipopolysaccharide biosynthesis protein</fullName>
    </submittedName>
</protein>
<dbReference type="AlphaFoldDB" id="A0A1Y3Z031"/>
<comment type="subcellular location">
    <subcellularLocation>
        <location evidence="1">Cell membrane</location>
        <topology evidence="1">Multi-pass membrane protein</topology>
    </subcellularLocation>
</comment>
<proteinExistence type="inferred from homology"/>
<feature type="transmembrane region" description="Helical" evidence="7">
    <location>
        <begin position="382"/>
        <end position="405"/>
    </location>
</feature>
<feature type="transmembrane region" description="Helical" evidence="7">
    <location>
        <begin position="173"/>
        <end position="191"/>
    </location>
</feature>
<accession>A0A1Y3Z031</accession>
<dbReference type="PANTHER" id="PTHR30250">
    <property type="entry name" value="PST FAMILY PREDICTED COLANIC ACID TRANSPORTER"/>
    <property type="match status" value="1"/>
</dbReference>
<organism evidence="8 9">
    <name type="scientific">Bacteroides clarus</name>
    <dbReference type="NCBI Taxonomy" id="626929"/>
    <lineage>
        <taxon>Bacteria</taxon>
        <taxon>Pseudomonadati</taxon>
        <taxon>Bacteroidota</taxon>
        <taxon>Bacteroidia</taxon>
        <taxon>Bacteroidales</taxon>
        <taxon>Bacteroidaceae</taxon>
        <taxon>Bacteroides</taxon>
    </lineage>
</organism>
<feature type="transmembrane region" description="Helical" evidence="7">
    <location>
        <begin position="287"/>
        <end position="305"/>
    </location>
</feature>
<feature type="transmembrane region" description="Helical" evidence="7">
    <location>
        <begin position="148"/>
        <end position="167"/>
    </location>
</feature>
<dbReference type="Proteomes" id="UP000195386">
    <property type="component" value="Unassembled WGS sequence"/>
</dbReference>
<dbReference type="InterPro" id="IPR050833">
    <property type="entry name" value="Poly_Biosynth_Transport"/>
</dbReference>
<sequence>MSVKQEMINGVIWTAIQKYSGLLIQLFVTAILARLLEPIDFGVIAIASVLISFLGMFTEMGFSAAIIQNQSLLQKDLNSIYSFCTYVGCITCVIFFFSSNYIATYYVDQRLSTICKLLSVNMLFSGLNIVPNALILKAKRFKLLAKRTLGFQLISGIISILAAYSGLGVYTLLISPIFTAIGVFFVNYHIYPQKFVFRINFDSIKKVVNFSIFDFLSNFVNYFSRNLDKLIIGRYFSLNELGYYEKSYRLMMMPLEYITRTIDPVVHPIFSQFQNDKFYLSKKYNQIVKLISTISFPLGAFLYFAAHDLIHLFFGDKWDAAIPVFQILSISVPLQMILSTIGGIYKSTGKVNWQFFGGNLNTVITISGFILAAIYYKSIEAIAWAWVTTLTINFINSYIILYAFCLKQSPLPMLRELIVPFGIMITIFTSLYFIQPHIISLPTLLSLSISTAITITEMLFITHITKRYDIIKLFILIYNKIRIKNNFN</sequence>
<reference evidence="9" key="1">
    <citation type="submission" date="2017-04" db="EMBL/GenBank/DDBJ databases">
        <title>Function of individual gut microbiota members based on whole genome sequencing of pure cultures obtained from chicken caecum.</title>
        <authorList>
            <person name="Medvecky M."/>
            <person name="Cejkova D."/>
            <person name="Polansky O."/>
            <person name="Karasova D."/>
            <person name="Kubasova T."/>
            <person name="Cizek A."/>
            <person name="Rychlik I."/>
        </authorList>
    </citation>
    <scope>NUCLEOTIDE SEQUENCE [LARGE SCALE GENOMIC DNA]</scope>
    <source>
        <strain evidence="9">An43</strain>
    </source>
</reference>
<dbReference type="EMBL" id="NFII01000017">
    <property type="protein sequence ID" value="OUN99910.1"/>
    <property type="molecule type" value="Genomic_DNA"/>
</dbReference>
<keyword evidence="5 7" id="KW-1133">Transmembrane helix</keyword>
<dbReference type="Pfam" id="PF13440">
    <property type="entry name" value="Polysacc_synt_3"/>
    <property type="match status" value="1"/>
</dbReference>
<feature type="transmembrane region" description="Helical" evidence="7">
    <location>
        <begin position="325"/>
        <end position="345"/>
    </location>
</feature>
<keyword evidence="3" id="KW-1003">Cell membrane</keyword>
<dbReference type="CDD" id="cd13127">
    <property type="entry name" value="MATE_tuaB_like"/>
    <property type="match status" value="1"/>
</dbReference>
<evidence type="ECO:0000256" key="1">
    <source>
        <dbReference type="ARBA" id="ARBA00004651"/>
    </source>
</evidence>
<feature type="transmembrane region" description="Helical" evidence="7">
    <location>
        <begin position="12"/>
        <end position="35"/>
    </location>
</feature>
<comment type="caution">
    <text evidence="8">The sequence shown here is derived from an EMBL/GenBank/DDBJ whole genome shotgun (WGS) entry which is preliminary data.</text>
</comment>
<evidence type="ECO:0000256" key="5">
    <source>
        <dbReference type="ARBA" id="ARBA00022989"/>
    </source>
</evidence>
<evidence type="ECO:0000256" key="2">
    <source>
        <dbReference type="ARBA" id="ARBA00007430"/>
    </source>
</evidence>
<evidence type="ECO:0000256" key="6">
    <source>
        <dbReference type="ARBA" id="ARBA00023136"/>
    </source>
</evidence>
<feature type="transmembrane region" description="Helical" evidence="7">
    <location>
        <begin position="117"/>
        <end position="136"/>
    </location>
</feature>
<keyword evidence="4 7" id="KW-0812">Transmembrane</keyword>
<evidence type="ECO:0000256" key="4">
    <source>
        <dbReference type="ARBA" id="ARBA00022692"/>
    </source>
</evidence>
<comment type="similarity">
    <text evidence="2">Belongs to the polysaccharide synthase family.</text>
</comment>
<keyword evidence="6 7" id="KW-0472">Membrane</keyword>
<feature type="transmembrane region" description="Helical" evidence="7">
    <location>
        <begin position="441"/>
        <end position="462"/>
    </location>
</feature>
<feature type="transmembrane region" description="Helical" evidence="7">
    <location>
        <begin position="417"/>
        <end position="435"/>
    </location>
</feature>
<dbReference type="PANTHER" id="PTHR30250:SF10">
    <property type="entry name" value="LIPOPOLYSACCHARIDE BIOSYNTHESIS PROTEIN WZXC"/>
    <property type="match status" value="1"/>
</dbReference>
<gene>
    <name evidence="8" type="ORF">B5F97_15000</name>
</gene>